<dbReference type="InterPro" id="IPR011006">
    <property type="entry name" value="CheY-like_superfamily"/>
</dbReference>
<organism evidence="3 4">
    <name type="scientific">Flavobacterium ardleyense</name>
    <dbReference type="NCBI Taxonomy" id="2038737"/>
    <lineage>
        <taxon>Bacteria</taxon>
        <taxon>Pseudomonadati</taxon>
        <taxon>Bacteroidota</taxon>
        <taxon>Flavobacteriia</taxon>
        <taxon>Flavobacteriales</taxon>
        <taxon>Flavobacteriaceae</taxon>
        <taxon>Flavobacterium</taxon>
    </lineage>
</organism>
<accession>A0ABW5Z6S2</accession>
<sequence length="223" mass="25340">MAKKSLNILMIDDHPSMIEGYKSILSFNDLGLKINTTPAYNCETAYNIIASEQNLEAFDMAFVDLSLPPYLEKNMKGGEDLALLIKKKFTKCKVVILTSHAEAFILDNIQKSIEPNGLLVKSDFTAEEFLLAFEQIYNNQIYTSKTVVDNITELQEKNSFLDESNRKLITLLAEGVKTKNLPQHMNLSISAIDKRKAQIRYYFKIEKGNDEDIIRLAKNHGLI</sequence>
<dbReference type="Gene3D" id="3.40.50.2300">
    <property type="match status" value="1"/>
</dbReference>
<reference evidence="4" key="1">
    <citation type="journal article" date="2019" name="Int. J. Syst. Evol. Microbiol.">
        <title>The Global Catalogue of Microorganisms (GCM) 10K type strain sequencing project: providing services to taxonomists for standard genome sequencing and annotation.</title>
        <authorList>
            <consortium name="The Broad Institute Genomics Platform"/>
            <consortium name="The Broad Institute Genome Sequencing Center for Infectious Disease"/>
            <person name="Wu L."/>
            <person name="Ma J."/>
        </authorList>
    </citation>
    <scope>NUCLEOTIDE SEQUENCE [LARGE SCALE GENOMIC DNA]</scope>
    <source>
        <strain evidence="4">KCTC 52644</strain>
    </source>
</reference>
<dbReference type="Proteomes" id="UP001597549">
    <property type="component" value="Unassembled WGS sequence"/>
</dbReference>
<evidence type="ECO:0000259" key="2">
    <source>
        <dbReference type="PROSITE" id="PS50110"/>
    </source>
</evidence>
<feature type="domain" description="Response regulatory" evidence="2">
    <location>
        <begin position="7"/>
        <end position="136"/>
    </location>
</feature>
<proteinExistence type="predicted"/>
<dbReference type="PROSITE" id="PS50110">
    <property type="entry name" value="RESPONSE_REGULATORY"/>
    <property type="match status" value="1"/>
</dbReference>
<feature type="modified residue" description="4-aspartylphosphate" evidence="1">
    <location>
        <position position="64"/>
    </location>
</feature>
<keyword evidence="4" id="KW-1185">Reference proteome</keyword>
<dbReference type="RefSeq" id="WP_379806051.1">
    <property type="nucleotide sequence ID" value="NZ_JBHUOL010000012.1"/>
</dbReference>
<evidence type="ECO:0000256" key="1">
    <source>
        <dbReference type="PROSITE-ProRule" id="PRU00169"/>
    </source>
</evidence>
<evidence type="ECO:0000313" key="3">
    <source>
        <dbReference type="EMBL" id="MFD2908484.1"/>
    </source>
</evidence>
<evidence type="ECO:0000313" key="4">
    <source>
        <dbReference type="Proteomes" id="UP001597549"/>
    </source>
</evidence>
<gene>
    <name evidence="3" type="ORF">ACFSX9_07020</name>
</gene>
<dbReference type="EMBL" id="JBHUOL010000012">
    <property type="protein sequence ID" value="MFD2908484.1"/>
    <property type="molecule type" value="Genomic_DNA"/>
</dbReference>
<dbReference type="SUPFAM" id="SSF52172">
    <property type="entry name" value="CheY-like"/>
    <property type="match status" value="1"/>
</dbReference>
<protein>
    <submittedName>
        <fullName evidence="3">Response regulator</fullName>
    </submittedName>
</protein>
<dbReference type="InterPro" id="IPR001789">
    <property type="entry name" value="Sig_transdc_resp-reg_receiver"/>
</dbReference>
<dbReference type="Pfam" id="PF00072">
    <property type="entry name" value="Response_reg"/>
    <property type="match status" value="1"/>
</dbReference>
<keyword evidence="1" id="KW-0597">Phosphoprotein</keyword>
<comment type="caution">
    <text evidence="3">The sequence shown here is derived from an EMBL/GenBank/DDBJ whole genome shotgun (WGS) entry which is preliminary data.</text>
</comment>
<name>A0ABW5Z6S2_9FLAO</name>